<dbReference type="GO" id="GO:0000049">
    <property type="term" value="F:tRNA binding"/>
    <property type="evidence" value="ECO:0007669"/>
    <property type="project" value="InterPro"/>
</dbReference>
<dbReference type="SUPFAM" id="SSF48163">
    <property type="entry name" value="An anticodon-binding domain of class I aminoacyl-tRNA synthetases"/>
    <property type="match status" value="1"/>
</dbReference>
<comment type="caution">
    <text evidence="9">The sequence shown here is derived from an EMBL/GenBank/DDBJ whole genome shotgun (WGS) entry which is preliminary data.</text>
</comment>
<keyword evidence="5 7" id="KW-0648">Protein biosynthesis</keyword>
<dbReference type="InterPro" id="IPR049940">
    <property type="entry name" value="GluQ/Sye"/>
</dbReference>
<feature type="short sequence motif" description="'HIGH' region" evidence="7">
    <location>
        <begin position="6"/>
        <end position="16"/>
    </location>
</feature>
<dbReference type="Gene3D" id="1.10.10.350">
    <property type="match status" value="1"/>
</dbReference>
<keyword evidence="6 7" id="KW-0030">Aminoacyl-tRNA synthetase</keyword>
<dbReference type="InterPro" id="IPR004527">
    <property type="entry name" value="Glu-tRNA-ligase_bac/mito"/>
</dbReference>
<evidence type="ECO:0000256" key="3">
    <source>
        <dbReference type="ARBA" id="ARBA00022741"/>
    </source>
</evidence>
<dbReference type="InterPro" id="IPR008925">
    <property type="entry name" value="aa_tRNA-synth_I_cd-bd_sf"/>
</dbReference>
<evidence type="ECO:0000313" key="9">
    <source>
        <dbReference type="EMBL" id="MDN5063537.1"/>
    </source>
</evidence>
<dbReference type="EC" id="6.1.1.17" evidence="7"/>
<evidence type="ECO:0000256" key="5">
    <source>
        <dbReference type="ARBA" id="ARBA00022917"/>
    </source>
</evidence>
<dbReference type="Proteomes" id="UP001171529">
    <property type="component" value="Unassembled WGS sequence"/>
</dbReference>
<evidence type="ECO:0000259" key="8">
    <source>
        <dbReference type="Pfam" id="PF00749"/>
    </source>
</evidence>
<dbReference type="RefSeq" id="WP_152059287.1">
    <property type="nucleotide sequence ID" value="NZ_CABVSS010000040.1"/>
</dbReference>
<dbReference type="PROSITE" id="PS00178">
    <property type="entry name" value="AA_TRNA_LIGASE_I"/>
    <property type="match status" value="1"/>
</dbReference>
<reference evidence="9" key="1">
    <citation type="submission" date="2022-12" db="EMBL/GenBank/DDBJ databases">
        <authorList>
            <person name="Uljanovas D."/>
        </authorList>
    </citation>
    <scope>NUCLEOTIDE SEQUENCE</scope>
    <source>
        <strain evidence="9">RCM39</strain>
    </source>
</reference>
<comment type="similarity">
    <text evidence="1 7">Belongs to the class-I aminoacyl-tRNA synthetase family. Glutamate--tRNA ligase type 1 subfamily.</text>
</comment>
<reference evidence="9" key="2">
    <citation type="journal article" date="2023" name="Microorganisms">
        <title>Genomic Characterization of Arcobacter butzleri Strains Isolated from Various Sources in Lithuania.</title>
        <authorList>
            <person name="Uljanovas D."/>
            <person name="Golz G."/>
            <person name="Fleischmann S."/>
            <person name="Kudirkiene E."/>
            <person name="Kasetiene N."/>
            <person name="Grineviciene A."/>
            <person name="Tamuleviciene E."/>
            <person name="Aksomaitiene J."/>
            <person name="Alter T."/>
            <person name="Malakauskas M."/>
        </authorList>
    </citation>
    <scope>NUCLEOTIDE SEQUENCE</scope>
    <source>
        <strain evidence="9">RCM39</strain>
    </source>
</reference>
<dbReference type="InterPro" id="IPR020058">
    <property type="entry name" value="Glu/Gln-tRNA-synth_Ib_cat-dom"/>
</dbReference>
<dbReference type="InterPro" id="IPR014729">
    <property type="entry name" value="Rossmann-like_a/b/a_fold"/>
</dbReference>
<dbReference type="PANTHER" id="PTHR43311">
    <property type="entry name" value="GLUTAMATE--TRNA LIGASE"/>
    <property type="match status" value="1"/>
</dbReference>
<dbReference type="GO" id="GO:0005524">
    <property type="term" value="F:ATP binding"/>
    <property type="evidence" value="ECO:0007669"/>
    <property type="project" value="UniProtKB-UniRule"/>
</dbReference>
<dbReference type="Pfam" id="PF00749">
    <property type="entry name" value="tRNA-synt_1c"/>
    <property type="match status" value="1"/>
</dbReference>
<dbReference type="PRINTS" id="PR00987">
    <property type="entry name" value="TRNASYNTHGLU"/>
</dbReference>
<dbReference type="GO" id="GO:0004818">
    <property type="term" value="F:glutamate-tRNA ligase activity"/>
    <property type="evidence" value="ECO:0007669"/>
    <property type="project" value="UniProtKB-UniRule"/>
</dbReference>
<dbReference type="InterPro" id="IPR020751">
    <property type="entry name" value="aa-tRNA-synth_I_codon-bd_sub2"/>
</dbReference>
<evidence type="ECO:0000313" key="10">
    <source>
        <dbReference type="Proteomes" id="UP001171529"/>
    </source>
</evidence>
<comment type="subcellular location">
    <subcellularLocation>
        <location evidence="7">Cytoplasm</location>
    </subcellularLocation>
</comment>
<dbReference type="GO" id="GO:0005829">
    <property type="term" value="C:cytosol"/>
    <property type="evidence" value="ECO:0007669"/>
    <property type="project" value="TreeGrafter"/>
</dbReference>
<evidence type="ECO:0000256" key="1">
    <source>
        <dbReference type="ARBA" id="ARBA00007894"/>
    </source>
</evidence>
<gene>
    <name evidence="7 9" type="primary">gltX</name>
    <name evidence="9" type="ORF">O8C91_04910</name>
</gene>
<comment type="caution">
    <text evidence="7">Lacks conserved residue(s) required for the propagation of feature annotation.</text>
</comment>
<feature type="domain" description="Glutamyl/glutaminyl-tRNA synthetase class Ib catalytic" evidence="8">
    <location>
        <begin position="3"/>
        <end position="302"/>
    </location>
</feature>
<sequence>MLRFAPSPTGDMHIGNLRVAIFNYIVSKQLKEDLIIRIEDTDKERNIEGKDKEILEILNLFSIEYKTVFYQSDNLKYHQKMALQLMTQKKAFACFCSDEKLEELREESIKKGIPFRYDGFCENLSDEAVLNVNAHFTVRLKKPDHNIKFTDLLKGDFDYAPFDIDSFIILRQDKTPTYNYACSVDDMLMDISIVIRGEDHVSNTPKQIHIRDSLGYTKEIKYVHLPIILNAQTGKKMSKRDDASSVKWLIEQGFLPSAIANYLVLMGNKTPSEIFTLEEAIEWFKIENISKSSAKFDIDKLRFINRKHIENLDDMRLSKILGFADSDIGKLGKLFLEEASTIKEIKEKIEPIFATKTTLEGFENEFKSIKECLQKAPYFDNYEDLKNYIVNETSLKGKNLFKPLRYILTGVENGPNLSDIYPLIKNYLGDIIK</sequence>
<feature type="binding site" evidence="7">
    <location>
        <position position="239"/>
    </location>
    <ligand>
        <name>ATP</name>
        <dbReference type="ChEBI" id="CHEBI:30616"/>
    </ligand>
</feature>
<dbReference type="InterPro" id="IPR000924">
    <property type="entry name" value="Glu/Gln-tRNA-synth"/>
</dbReference>
<dbReference type="NCBIfam" id="TIGR00464">
    <property type="entry name" value="gltX_bact"/>
    <property type="match status" value="1"/>
</dbReference>
<feature type="short sequence motif" description="'KMSKS' region" evidence="7">
    <location>
        <begin position="236"/>
        <end position="240"/>
    </location>
</feature>
<comment type="catalytic activity">
    <reaction evidence="7">
        <text>tRNA(Glu) + L-glutamate + ATP = L-glutamyl-tRNA(Glu) + AMP + diphosphate</text>
        <dbReference type="Rhea" id="RHEA:23540"/>
        <dbReference type="Rhea" id="RHEA-COMP:9663"/>
        <dbReference type="Rhea" id="RHEA-COMP:9680"/>
        <dbReference type="ChEBI" id="CHEBI:29985"/>
        <dbReference type="ChEBI" id="CHEBI:30616"/>
        <dbReference type="ChEBI" id="CHEBI:33019"/>
        <dbReference type="ChEBI" id="CHEBI:78442"/>
        <dbReference type="ChEBI" id="CHEBI:78520"/>
        <dbReference type="ChEBI" id="CHEBI:456215"/>
        <dbReference type="EC" id="6.1.1.17"/>
    </reaction>
</comment>
<evidence type="ECO:0000256" key="4">
    <source>
        <dbReference type="ARBA" id="ARBA00022840"/>
    </source>
</evidence>
<proteinExistence type="inferred from homology"/>
<keyword evidence="2 7" id="KW-0436">Ligase</keyword>
<comment type="function">
    <text evidence="7">Catalyzes the attachment of glutamate to tRNA(Glu) in a two-step reaction: glutamate is first activated by ATP to form Glu-AMP and then transferred to the acceptor end of tRNA(Glu).</text>
</comment>
<dbReference type="AlphaFoldDB" id="A0AAW7PQA6"/>
<organism evidence="9 10">
    <name type="scientific">Aliarcobacter butzleri</name>
    <dbReference type="NCBI Taxonomy" id="28197"/>
    <lineage>
        <taxon>Bacteria</taxon>
        <taxon>Pseudomonadati</taxon>
        <taxon>Campylobacterota</taxon>
        <taxon>Epsilonproteobacteria</taxon>
        <taxon>Campylobacterales</taxon>
        <taxon>Arcobacteraceae</taxon>
        <taxon>Aliarcobacter</taxon>
    </lineage>
</organism>
<evidence type="ECO:0000256" key="7">
    <source>
        <dbReference type="HAMAP-Rule" id="MF_00022"/>
    </source>
</evidence>
<name>A0AAW7PQA6_9BACT</name>
<accession>A0AAW7PQA6</accession>
<dbReference type="PANTHER" id="PTHR43311:SF2">
    <property type="entry name" value="GLUTAMATE--TRNA LIGASE, MITOCHONDRIAL-RELATED"/>
    <property type="match status" value="1"/>
</dbReference>
<dbReference type="GO" id="GO:0006424">
    <property type="term" value="P:glutamyl-tRNA aminoacylation"/>
    <property type="evidence" value="ECO:0007669"/>
    <property type="project" value="UniProtKB-UniRule"/>
</dbReference>
<protein>
    <recommendedName>
        <fullName evidence="7">Glutamate--tRNA ligase</fullName>
        <ecNumber evidence="7">6.1.1.17</ecNumber>
    </recommendedName>
    <alternativeName>
        <fullName evidence="7">Glutamyl-tRNA synthetase</fullName>
        <shortName evidence="7">GluRS</shortName>
    </alternativeName>
</protein>
<keyword evidence="3 7" id="KW-0547">Nucleotide-binding</keyword>
<keyword evidence="4 7" id="KW-0067">ATP-binding</keyword>
<dbReference type="EMBL" id="JAPZDC010000002">
    <property type="protein sequence ID" value="MDN5063537.1"/>
    <property type="molecule type" value="Genomic_DNA"/>
</dbReference>
<dbReference type="InterPro" id="IPR001412">
    <property type="entry name" value="aa-tRNA-synth_I_CS"/>
</dbReference>
<evidence type="ECO:0000256" key="6">
    <source>
        <dbReference type="ARBA" id="ARBA00023146"/>
    </source>
</evidence>
<dbReference type="HAMAP" id="MF_00022">
    <property type="entry name" value="Glu_tRNA_synth_type1"/>
    <property type="match status" value="1"/>
</dbReference>
<dbReference type="Gene3D" id="3.40.50.620">
    <property type="entry name" value="HUPs"/>
    <property type="match status" value="1"/>
</dbReference>
<evidence type="ECO:0000256" key="2">
    <source>
        <dbReference type="ARBA" id="ARBA00022598"/>
    </source>
</evidence>
<comment type="subunit">
    <text evidence="7">Monomer.</text>
</comment>
<dbReference type="SUPFAM" id="SSF52374">
    <property type="entry name" value="Nucleotidylyl transferase"/>
    <property type="match status" value="1"/>
</dbReference>
<keyword evidence="7" id="KW-0963">Cytoplasm</keyword>